<keyword evidence="4" id="KW-0472">Membrane</keyword>
<dbReference type="GO" id="GO:0015768">
    <property type="term" value="P:maltose transport"/>
    <property type="evidence" value="ECO:0007669"/>
    <property type="project" value="TreeGrafter"/>
</dbReference>
<proteinExistence type="inferred from homology"/>
<dbReference type="Pfam" id="PF13416">
    <property type="entry name" value="SBP_bac_8"/>
    <property type="match status" value="1"/>
</dbReference>
<keyword evidence="4" id="KW-0812">Transmembrane</keyword>
<evidence type="ECO:0000256" key="2">
    <source>
        <dbReference type="ARBA" id="ARBA00022448"/>
    </source>
</evidence>
<evidence type="ECO:0000256" key="3">
    <source>
        <dbReference type="ARBA" id="ARBA00022729"/>
    </source>
</evidence>
<keyword evidence="3" id="KW-0732">Signal</keyword>
<dbReference type="InterPro" id="IPR006059">
    <property type="entry name" value="SBP"/>
</dbReference>
<sequence>MKWTKKVSRLLIILFIIVWPIYLFLIKNNKELNKEEEQWRGIITMWDYPRLDIEKGTRYNWIMGIIKEFEKDHPGVYINFQPLDWDKGPIKLEAALNTSTLPDIAPVATEYEYMNDKILEPLNDYITEKEKQIFKYQTLEAVTNNENIYGMPFMMTTYCMYINLDLFTQRGVEPPKEGNWTYDEFIESMQKLTYDEDGNGEIDHYGFTSFIEPNKYNLWGIILSDGANILNTKQDKYVFNGDKALSGINKVVDLKYKYKVTPESFGSDSENVSWTKFYKDKSVAVYPTGSWAVSVLDKLKDSGEGFNYMVANYPLGDNKIPNLLNNSVAAYGITQQENEKKLELCVELLKSIIRKENQMKLKNMGVFSIRKDIEELYPDNPQMKKLNNYIKYSKNVPKHKKWNEIDRIMQNQIRLAIIGEKSSKEALNEANKQINILLSN</sequence>
<dbReference type="Proteomes" id="UP000724672">
    <property type="component" value="Unassembled WGS sequence"/>
</dbReference>
<keyword evidence="4" id="KW-1133">Transmembrane helix</keyword>
<evidence type="ECO:0000256" key="4">
    <source>
        <dbReference type="SAM" id="Phobius"/>
    </source>
</evidence>
<evidence type="ECO:0000256" key="1">
    <source>
        <dbReference type="ARBA" id="ARBA00008520"/>
    </source>
</evidence>
<comment type="similarity">
    <text evidence="1">Belongs to the bacterial solute-binding protein 1 family.</text>
</comment>
<dbReference type="GO" id="GO:0055052">
    <property type="term" value="C:ATP-binding cassette (ABC) transporter complex, substrate-binding subunit-containing"/>
    <property type="evidence" value="ECO:0007669"/>
    <property type="project" value="TreeGrafter"/>
</dbReference>
<dbReference type="GO" id="GO:0042956">
    <property type="term" value="P:maltodextrin transmembrane transport"/>
    <property type="evidence" value="ECO:0007669"/>
    <property type="project" value="TreeGrafter"/>
</dbReference>
<accession>A0A942UQM5</accession>
<dbReference type="SUPFAM" id="SSF53850">
    <property type="entry name" value="Periplasmic binding protein-like II"/>
    <property type="match status" value="1"/>
</dbReference>
<dbReference type="PANTHER" id="PTHR30061">
    <property type="entry name" value="MALTOSE-BINDING PERIPLASMIC PROTEIN"/>
    <property type="match status" value="1"/>
</dbReference>
<dbReference type="Gene3D" id="3.40.190.10">
    <property type="entry name" value="Periplasmic binding protein-like II"/>
    <property type="match status" value="1"/>
</dbReference>
<dbReference type="PANTHER" id="PTHR30061:SF50">
    <property type="entry name" value="MALTOSE_MALTODEXTRIN-BINDING PERIPLASMIC PROTEIN"/>
    <property type="match status" value="1"/>
</dbReference>
<name>A0A942UQM5_9FIRM</name>
<evidence type="ECO:0000313" key="6">
    <source>
        <dbReference type="Proteomes" id="UP000724672"/>
    </source>
</evidence>
<gene>
    <name evidence="5" type="ORF">GOQ27_02980</name>
</gene>
<dbReference type="RefSeq" id="WP_203365338.1">
    <property type="nucleotide sequence ID" value="NZ_WSFT01000016.1"/>
</dbReference>
<dbReference type="AlphaFoldDB" id="A0A942UQM5"/>
<protein>
    <submittedName>
        <fullName evidence="5">Extracellular solute-binding protein</fullName>
    </submittedName>
</protein>
<dbReference type="EMBL" id="WSFT01000016">
    <property type="protein sequence ID" value="MBS4537408.1"/>
    <property type="molecule type" value="Genomic_DNA"/>
</dbReference>
<feature type="transmembrane region" description="Helical" evidence="4">
    <location>
        <begin position="7"/>
        <end position="25"/>
    </location>
</feature>
<reference evidence="5" key="1">
    <citation type="submission" date="2019-12" db="EMBL/GenBank/DDBJ databases">
        <title>Clostridiaceae gen. nov. sp. nov., isolated from sediment in Xinjiang, China.</title>
        <authorList>
            <person name="Zhang R."/>
        </authorList>
    </citation>
    <scope>NUCLEOTIDE SEQUENCE</scope>
    <source>
        <strain evidence="5">D2Q-11</strain>
    </source>
</reference>
<dbReference type="GO" id="GO:1901982">
    <property type="term" value="F:maltose binding"/>
    <property type="evidence" value="ECO:0007669"/>
    <property type="project" value="TreeGrafter"/>
</dbReference>
<keyword evidence="2" id="KW-0813">Transport</keyword>
<organism evidence="5 6">
    <name type="scientific">Anaeromonas frigoriresistens</name>
    <dbReference type="NCBI Taxonomy" id="2683708"/>
    <lineage>
        <taxon>Bacteria</taxon>
        <taxon>Bacillati</taxon>
        <taxon>Bacillota</taxon>
        <taxon>Tissierellia</taxon>
        <taxon>Tissierellales</taxon>
        <taxon>Thermohalobacteraceae</taxon>
        <taxon>Anaeromonas</taxon>
    </lineage>
</organism>
<evidence type="ECO:0000313" key="5">
    <source>
        <dbReference type="EMBL" id="MBS4537408.1"/>
    </source>
</evidence>
<keyword evidence="6" id="KW-1185">Reference proteome</keyword>
<comment type="caution">
    <text evidence="5">The sequence shown here is derived from an EMBL/GenBank/DDBJ whole genome shotgun (WGS) entry which is preliminary data.</text>
</comment>